<dbReference type="InterPro" id="IPR044822">
    <property type="entry name" value="Myb_DNA-bind_4"/>
</dbReference>
<evidence type="ECO:0000256" key="3">
    <source>
        <dbReference type="ARBA" id="ARBA00023015"/>
    </source>
</evidence>
<feature type="coiled-coil region" evidence="7">
    <location>
        <begin position="329"/>
        <end position="360"/>
    </location>
</feature>
<sequence>MLGDSALLGTGGGGGGNSVDAVAAASVVAVAGSAHESGADTALSGDGGGGGGSISGDDDRGRGEEGDRSFGGNRWPRQETLALLKIRSDMDVVFRGSSVKGPLWEEVSRKLAELGYHRNSKKCKEKFENVYKYHKRTKEGRSGKSYGKTYRFFDQLQALEGNNHTAKTTNQSSPPSKPPQTTAPLQATPVSIVVTASSLPHQIPTTTTMPMFAASNTTNLNSVSVPFSHATNVPSTTLPISIPQPILKTTIATTPSINHPIPSFPPPQNPTHFNPSLTTNPTINPSHVNNSNPISFPNIPMDLLPNSSSSSTSSDETFQGRRKRKRKLNDFFERIMKEVIEKQEELQKRFLEAIEKREQEWSAREDAWRMQEMQRINSEREILAQERSMAAAKDAAVIALFQKIAEQQNLGQALNNINISSQQHAPPATTPAAVPAPTQFPMPAPAQTLEQPMELVVLAPQQHEHEQQQQVSNIEIVKANNGDNMMRASSPRWPKVEILALIKLRTSMDDKYQENGPKGALWEEISSLMKKHGYNRSAKRCKEKWENINKYYKKVKESHKKRPEDSKTCPYFHELDALYRERRNVQNSMNHDSMMPLLMVQPEQQWPPQQPPPSALPDLTMEDAQNDPMNNQQHNEEDNDDDDKNMDDDEGEEDDEGDKYEIVASKSDSVGASAE</sequence>
<evidence type="ECO:0000313" key="10">
    <source>
        <dbReference type="EMBL" id="OIW07832.1"/>
    </source>
</evidence>
<dbReference type="GO" id="GO:0003677">
    <property type="term" value="F:DNA binding"/>
    <property type="evidence" value="ECO:0007669"/>
    <property type="project" value="UniProtKB-KW"/>
</dbReference>
<feature type="compositionally biased region" description="Gly residues" evidence="8">
    <location>
        <begin position="45"/>
        <end position="54"/>
    </location>
</feature>
<keyword evidence="6" id="KW-0539">Nucleus</keyword>
<proteinExistence type="predicted"/>
<evidence type="ECO:0000313" key="11">
    <source>
        <dbReference type="Proteomes" id="UP000188354"/>
    </source>
</evidence>
<keyword evidence="2" id="KW-0677">Repeat</keyword>
<dbReference type="CDD" id="cd12203">
    <property type="entry name" value="GT1"/>
    <property type="match status" value="2"/>
</dbReference>
<evidence type="ECO:0000256" key="4">
    <source>
        <dbReference type="ARBA" id="ARBA00023125"/>
    </source>
</evidence>
<dbReference type="SMART" id="SM00717">
    <property type="entry name" value="SANT"/>
    <property type="match status" value="2"/>
</dbReference>
<dbReference type="KEGG" id="lang:109352291"/>
<dbReference type="PROSITE" id="PS50090">
    <property type="entry name" value="MYB_LIKE"/>
    <property type="match status" value="2"/>
</dbReference>
<evidence type="ECO:0000256" key="7">
    <source>
        <dbReference type="SAM" id="Coils"/>
    </source>
</evidence>
<feature type="compositionally biased region" description="Basic and acidic residues" evidence="8">
    <location>
        <begin position="57"/>
        <end position="68"/>
    </location>
</feature>
<feature type="domain" description="Myb-like" evidence="9">
    <location>
        <begin position="73"/>
        <end position="131"/>
    </location>
</feature>
<comment type="subcellular location">
    <subcellularLocation>
        <location evidence="1">Nucleus</location>
    </subcellularLocation>
</comment>
<evidence type="ECO:0000256" key="6">
    <source>
        <dbReference type="ARBA" id="ARBA00023242"/>
    </source>
</evidence>
<accession>A0A1J7H4M4</accession>
<feature type="region of interest" description="Disordered" evidence="8">
    <location>
        <begin position="604"/>
        <end position="675"/>
    </location>
</feature>
<evidence type="ECO:0000256" key="8">
    <source>
        <dbReference type="SAM" id="MobiDB-lite"/>
    </source>
</evidence>
<dbReference type="Gene3D" id="1.10.10.60">
    <property type="entry name" value="Homeodomain-like"/>
    <property type="match status" value="2"/>
</dbReference>
<dbReference type="OrthoDB" id="691673at2759"/>
<evidence type="ECO:0000256" key="2">
    <source>
        <dbReference type="ARBA" id="ARBA00022737"/>
    </source>
</evidence>
<feature type="region of interest" description="Disordered" evidence="8">
    <location>
        <begin position="165"/>
        <end position="184"/>
    </location>
</feature>
<dbReference type="FunFam" id="1.10.10.60:FF:000061">
    <property type="entry name" value="Trihelix transcription factor GT-2"/>
    <property type="match status" value="1"/>
</dbReference>
<dbReference type="InterPro" id="IPR001005">
    <property type="entry name" value="SANT/Myb"/>
</dbReference>
<dbReference type="PANTHER" id="PTHR21654">
    <property type="entry name" value="FI21293P1"/>
    <property type="match status" value="1"/>
</dbReference>
<dbReference type="GO" id="GO:0006355">
    <property type="term" value="P:regulation of DNA-templated transcription"/>
    <property type="evidence" value="ECO:0007669"/>
    <property type="project" value="UniProtKB-ARBA"/>
</dbReference>
<feature type="compositionally biased region" description="Polar residues" evidence="8">
    <location>
        <begin position="270"/>
        <end position="288"/>
    </location>
</feature>
<dbReference type="Proteomes" id="UP000188354">
    <property type="component" value="Chromosome LG07"/>
</dbReference>
<reference evidence="10 11" key="1">
    <citation type="journal article" date="2017" name="Plant Biotechnol. J.">
        <title>A comprehensive draft genome sequence for lupin (Lupinus angustifolius), an emerging health food: insights into plant-microbe interactions and legume evolution.</title>
        <authorList>
            <person name="Hane J.K."/>
            <person name="Ming Y."/>
            <person name="Kamphuis L.G."/>
            <person name="Nelson M.N."/>
            <person name="Garg G."/>
            <person name="Atkins C.A."/>
            <person name="Bayer P.E."/>
            <person name="Bravo A."/>
            <person name="Bringans S."/>
            <person name="Cannon S."/>
            <person name="Edwards D."/>
            <person name="Foley R."/>
            <person name="Gao L.L."/>
            <person name="Harrison M.J."/>
            <person name="Huang W."/>
            <person name="Hurgobin B."/>
            <person name="Li S."/>
            <person name="Liu C.W."/>
            <person name="McGrath A."/>
            <person name="Morahan G."/>
            <person name="Murray J."/>
            <person name="Weller J."/>
            <person name="Jian J."/>
            <person name="Singh K.B."/>
        </authorList>
    </citation>
    <scope>NUCLEOTIDE SEQUENCE [LARGE SCALE GENOMIC DNA]</scope>
    <source>
        <strain evidence="11">cv. Tanjil</strain>
        <tissue evidence="10">Whole plant</tissue>
    </source>
</reference>
<keyword evidence="3" id="KW-0805">Transcription regulation</keyword>
<dbReference type="FunFam" id="1.10.10.60:FF:000092">
    <property type="entry name" value="Trihelix transcription factor GT-2"/>
    <property type="match status" value="1"/>
</dbReference>
<dbReference type="AlphaFoldDB" id="A0A1J7H4M4"/>
<protein>
    <recommendedName>
        <fullName evidence="9">Myb-like domain-containing protein</fullName>
    </recommendedName>
</protein>
<keyword evidence="7" id="KW-0175">Coiled coil</keyword>
<evidence type="ECO:0000259" key="9">
    <source>
        <dbReference type="PROSITE" id="PS50090"/>
    </source>
</evidence>
<feature type="compositionally biased region" description="Polar residues" evidence="8">
    <location>
        <begin position="666"/>
        <end position="675"/>
    </location>
</feature>
<dbReference type="EMBL" id="CM007367">
    <property type="protein sequence ID" value="OIW07832.1"/>
    <property type="molecule type" value="Genomic_DNA"/>
</dbReference>
<keyword evidence="4" id="KW-0238">DNA-binding</keyword>
<feature type="compositionally biased region" description="Low complexity" evidence="8">
    <location>
        <begin position="289"/>
        <end position="300"/>
    </location>
</feature>
<evidence type="ECO:0000256" key="1">
    <source>
        <dbReference type="ARBA" id="ARBA00004123"/>
    </source>
</evidence>
<evidence type="ECO:0000256" key="5">
    <source>
        <dbReference type="ARBA" id="ARBA00023163"/>
    </source>
</evidence>
<dbReference type="GO" id="GO:0005634">
    <property type="term" value="C:nucleus"/>
    <property type="evidence" value="ECO:0007669"/>
    <property type="project" value="UniProtKB-SubCell"/>
</dbReference>
<gene>
    <name evidence="10" type="ORF">TanjilG_32688</name>
</gene>
<keyword evidence="11" id="KW-1185">Reference proteome</keyword>
<feature type="compositionally biased region" description="Acidic residues" evidence="8">
    <location>
        <begin position="637"/>
        <end position="658"/>
    </location>
</feature>
<organism evidence="10 11">
    <name type="scientific">Lupinus angustifolius</name>
    <name type="common">Narrow-leaved blue lupine</name>
    <dbReference type="NCBI Taxonomy" id="3871"/>
    <lineage>
        <taxon>Eukaryota</taxon>
        <taxon>Viridiplantae</taxon>
        <taxon>Streptophyta</taxon>
        <taxon>Embryophyta</taxon>
        <taxon>Tracheophyta</taxon>
        <taxon>Spermatophyta</taxon>
        <taxon>Magnoliopsida</taxon>
        <taxon>eudicotyledons</taxon>
        <taxon>Gunneridae</taxon>
        <taxon>Pentapetalae</taxon>
        <taxon>rosids</taxon>
        <taxon>fabids</taxon>
        <taxon>Fabales</taxon>
        <taxon>Fabaceae</taxon>
        <taxon>Papilionoideae</taxon>
        <taxon>50 kb inversion clade</taxon>
        <taxon>genistoids sensu lato</taxon>
        <taxon>core genistoids</taxon>
        <taxon>Genisteae</taxon>
        <taxon>Lupinus</taxon>
    </lineage>
</organism>
<keyword evidence="5" id="KW-0804">Transcription</keyword>
<dbReference type="Gramene" id="OIW07832">
    <property type="protein sequence ID" value="OIW07832"/>
    <property type="gene ID" value="TanjilG_32688"/>
</dbReference>
<name>A0A1J7H4M4_LUPAN</name>
<dbReference type="OMA" id="APIMARP"/>
<feature type="domain" description="Myb-like" evidence="9">
    <location>
        <begin position="492"/>
        <end position="549"/>
    </location>
</feature>
<feature type="region of interest" description="Disordered" evidence="8">
    <location>
        <begin position="36"/>
        <end position="74"/>
    </location>
</feature>
<feature type="compositionally biased region" description="Low complexity" evidence="8">
    <location>
        <begin position="167"/>
        <end position="184"/>
    </location>
</feature>
<dbReference type="Pfam" id="PF13837">
    <property type="entry name" value="Myb_DNA-bind_4"/>
    <property type="match status" value="2"/>
</dbReference>
<dbReference type="PANTHER" id="PTHR21654:SF109">
    <property type="entry name" value="MYB_SANT-LIKE DNA-BINDING DOMAIN PROTEIN"/>
    <property type="match status" value="1"/>
</dbReference>
<feature type="region of interest" description="Disordered" evidence="8">
    <location>
        <begin position="269"/>
        <end position="323"/>
    </location>
</feature>